<reference evidence="1" key="1">
    <citation type="journal article" date="2020" name="Stud. Mycol.">
        <title>101 Dothideomycetes genomes: a test case for predicting lifestyles and emergence of pathogens.</title>
        <authorList>
            <person name="Haridas S."/>
            <person name="Albert R."/>
            <person name="Binder M."/>
            <person name="Bloem J."/>
            <person name="Labutti K."/>
            <person name="Salamov A."/>
            <person name="Andreopoulos B."/>
            <person name="Baker S."/>
            <person name="Barry K."/>
            <person name="Bills G."/>
            <person name="Bluhm B."/>
            <person name="Cannon C."/>
            <person name="Castanera R."/>
            <person name="Culley D."/>
            <person name="Daum C."/>
            <person name="Ezra D."/>
            <person name="Gonzalez J."/>
            <person name="Henrissat B."/>
            <person name="Kuo A."/>
            <person name="Liang C."/>
            <person name="Lipzen A."/>
            <person name="Lutzoni F."/>
            <person name="Magnuson J."/>
            <person name="Mondo S."/>
            <person name="Nolan M."/>
            <person name="Ohm R."/>
            <person name="Pangilinan J."/>
            <person name="Park H.-J."/>
            <person name="Ramirez L."/>
            <person name="Alfaro M."/>
            <person name="Sun H."/>
            <person name="Tritt A."/>
            <person name="Yoshinaga Y."/>
            <person name="Zwiers L.-H."/>
            <person name="Turgeon B."/>
            <person name="Goodwin S."/>
            <person name="Spatafora J."/>
            <person name="Crous P."/>
            <person name="Grigoriev I."/>
        </authorList>
    </citation>
    <scope>NUCLEOTIDE SEQUENCE</scope>
    <source>
        <strain evidence="1">ATCC 200398</strain>
    </source>
</reference>
<organism evidence="1 2">
    <name type="scientific">Lindgomyces ingoldianus</name>
    <dbReference type="NCBI Taxonomy" id="673940"/>
    <lineage>
        <taxon>Eukaryota</taxon>
        <taxon>Fungi</taxon>
        <taxon>Dikarya</taxon>
        <taxon>Ascomycota</taxon>
        <taxon>Pezizomycotina</taxon>
        <taxon>Dothideomycetes</taxon>
        <taxon>Pleosporomycetidae</taxon>
        <taxon>Pleosporales</taxon>
        <taxon>Lindgomycetaceae</taxon>
        <taxon>Lindgomyces</taxon>
    </lineage>
</organism>
<gene>
    <name evidence="1" type="ORF">BDR25DRAFT_346363</name>
</gene>
<name>A0ACB6QFZ5_9PLEO</name>
<evidence type="ECO:0000313" key="1">
    <source>
        <dbReference type="EMBL" id="KAF2465065.1"/>
    </source>
</evidence>
<accession>A0ACB6QFZ5</accession>
<dbReference type="Proteomes" id="UP000799755">
    <property type="component" value="Unassembled WGS sequence"/>
</dbReference>
<protein>
    <submittedName>
        <fullName evidence="1">Uncharacterized protein</fullName>
    </submittedName>
</protein>
<proteinExistence type="predicted"/>
<comment type="caution">
    <text evidence="1">The sequence shown here is derived from an EMBL/GenBank/DDBJ whole genome shotgun (WGS) entry which is preliminary data.</text>
</comment>
<keyword evidence="2" id="KW-1185">Reference proteome</keyword>
<dbReference type="EMBL" id="MU003532">
    <property type="protein sequence ID" value="KAF2465065.1"/>
    <property type="molecule type" value="Genomic_DNA"/>
</dbReference>
<sequence>MRVLLEDRQSCSSGEQWYVCASNGFSGCCAVDPCALSDGCPSSSGSHPTTSSGTASNILSSFPASAFTTSAPKSTAEASSIRIEASSSGSNIQTIASVSGGQTVYVTVTHDPSSTSQLSHSPTSNPNLSQKDTSRTPVGAIAGGVISGTVVLGIALLLFFFLRRKRQAKERKRATLPPSYAEGDMSEFVVHDGSIAPSNEISDAVIRGITNSKEKAGLENVDRECVPQLDGRMIRPTNEMGADPIGSIAELPASQQNPFATPNLSANESGHFKSPRRSGVDVEDHVMSWAQFNSMGKRDPSSRLSQPHGAPDTSASVWGTLSPTQPEENKERQQ</sequence>
<evidence type="ECO:0000313" key="2">
    <source>
        <dbReference type="Proteomes" id="UP000799755"/>
    </source>
</evidence>